<gene>
    <name evidence="2" type="ORF">PV09_06271</name>
</gene>
<protein>
    <submittedName>
        <fullName evidence="2">Uncharacterized protein</fullName>
    </submittedName>
</protein>
<dbReference type="InParanoid" id="A0A0D2A6W0"/>
<organism evidence="2 3">
    <name type="scientific">Verruconis gallopava</name>
    <dbReference type="NCBI Taxonomy" id="253628"/>
    <lineage>
        <taxon>Eukaryota</taxon>
        <taxon>Fungi</taxon>
        <taxon>Dikarya</taxon>
        <taxon>Ascomycota</taxon>
        <taxon>Pezizomycotina</taxon>
        <taxon>Dothideomycetes</taxon>
        <taxon>Pleosporomycetidae</taxon>
        <taxon>Venturiales</taxon>
        <taxon>Sympoventuriaceae</taxon>
        <taxon>Verruconis</taxon>
    </lineage>
</organism>
<evidence type="ECO:0000313" key="2">
    <source>
        <dbReference type="EMBL" id="KIW02463.1"/>
    </source>
</evidence>
<dbReference type="VEuPathDB" id="FungiDB:PV09_06271"/>
<dbReference type="EMBL" id="KN847549">
    <property type="protein sequence ID" value="KIW02463.1"/>
    <property type="molecule type" value="Genomic_DNA"/>
</dbReference>
<keyword evidence="1" id="KW-0812">Transmembrane</keyword>
<dbReference type="Proteomes" id="UP000053259">
    <property type="component" value="Unassembled WGS sequence"/>
</dbReference>
<dbReference type="AlphaFoldDB" id="A0A0D2A6W0"/>
<name>A0A0D2A6W0_9PEZI</name>
<keyword evidence="3" id="KW-1185">Reference proteome</keyword>
<keyword evidence="1" id="KW-1133">Transmembrane helix</keyword>
<dbReference type="GeneID" id="27314244"/>
<evidence type="ECO:0000256" key="1">
    <source>
        <dbReference type="SAM" id="Phobius"/>
    </source>
</evidence>
<proteinExistence type="predicted"/>
<accession>A0A0D2A6W0</accession>
<sequence length="138" mass="16764">MASANLEYNKLYIVSQKEYIKLIGLTSGLIIEYHKKLDNYCKRREEKMMLLVKIESARSRYLPTNASPRMRRRWRWRRLRLKIEHFFRFGDFKKVVSWLERIAALVMLMYGWGWVCKLAWHGLWVGPQKLWAEARELV</sequence>
<feature type="transmembrane region" description="Helical" evidence="1">
    <location>
        <begin position="102"/>
        <end position="120"/>
    </location>
</feature>
<keyword evidence="1" id="KW-0472">Membrane</keyword>
<evidence type="ECO:0000313" key="3">
    <source>
        <dbReference type="Proteomes" id="UP000053259"/>
    </source>
</evidence>
<dbReference type="HOGENOM" id="CLU_1856837_0_0_1"/>
<reference evidence="2 3" key="1">
    <citation type="submission" date="2015-01" db="EMBL/GenBank/DDBJ databases">
        <title>The Genome Sequence of Ochroconis gallopava CBS43764.</title>
        <authorList>
            <consortium name="The Broad Institute Genomics Platform"/>
            <person name="Cuomo C."/>
            <person name="de Hoog S."/>
            <person name="Gorbushina A."/>
            <person name="Stielow B."/>
            <person name="Teixiera M."/>
            <person name="Abouelleil A."/>
            <person name="Chapman S.B."/>
            <person name="Priest M."/>
            <person name="Young S.K."/>
            <person name="Wortman J."/>
            <person name="Nusbaum C."/>
            <person name="Birren B."/>
        </authorList>
    </citation>
    <scope>NUCLEOTIDE SEQUENCE [LARGE SCALE GENOMIC DNA]</scope>
    <source>
        <strain evidence="2 3">CBS 43764</strain>
    </source>
</reference>
<dbReference type="RefSeq" id="XP_016212332.1">
    <property type="nucleotide sequence ID" value="XM_016359884.1"/>
</dbReference>